<feature type="transmembrane region" description="Helical" evidence="1">
    <location>
        <begin position="26"/>
        <end position="47"/>
    </location>
</feature>
<keyword evidence="3" id="KW-1185">Reference proteome</keyword>
<sequence length="144" mass="16518">MGGLGRGTGTLRQEVLYPEKQILHDWTATFVLYCLCLCVCVCVCVCVPPTPSRSFTFLPTLSPPSSPLLLFFVLGRGEKMWAEVLDETKQNKTKQKIPVYFVLDETKPNRRYLYVKVKMTDGHFKEILSDALLELTTWNFVFFL</sequence>
<organism evidence="2 3">
    <name type="scientific">Camelus dromedarius</name>
    <name type="common">Dromedary</name>
    <name type="synonym">Arabian camel</name>
    <dbReference type="NCBI Taxonomy" id="9838"/>
    <lineage>
        <taxon>Eukaryota</taxon>
        <taxon>Metazoa</taxon>
        <taxon>Chordata</taxon>
        <taxon>Craniata</taxon>
        <taxon>Vertebrata</taxon>
        <taxon>Euteleostomi</taxon>
        <taxon>Mammalia</taxon>
        <taxon>Eutheria</taxon>
        <taxon>Laurasiatheria</taxon>
        <taxon>Artiodactyla</taxon>
        <taxon>Tylopoda</taxon>
        <taxon>Camelidae</taxon>
        <taxon>Camelus</taxon>
    </lineage>
</organism>
<protein>
    <submittedName>
        <fullName evidence="2">Uncharacterized protein</fullName>
    </submittedName>
</protein>
<dbReference type="EMBL" id="JWIN03000030">
    <property type="protein sequence ID" value="KAB1256258.1"/>
    <property type="molecule type" value="Genomic_DNA"/>
</dbReference>
<name>A0A5N4CBG1_CAMDR</name>
<evidence type="ECO:0000313" key="2">
    <source>
        <dbReference type="EMBL" id="KAB1256258.1"/>
    </source>
</evidence>
<proteinExistence type="predicted"/>
<evidence type="ECO:0000256" key="1">
    <source>
        <dbReference type="SAM" id="Phobius"/>
    </source>
</evidence>
<reference evidence="2 3" key="1">
    <citation type="journal article" date="2019" name="Mol. Ecol. Resour.">
        <title>Improving Illumina assemblies with Hi-C and long reads: an example with the North African dromedary.</title>
        <authorList>
            <person name="Elbers J.P."/>
            <person name="Rogers M.F."/>
            <person name="Perelman P.L."/>
            <person name="Proskuryakova A.A."/>
            <person name="Serdyukova N.A."/>
            <person name="Johnson W.E."/>
            <person name="Horin P."/>
            <person name="Corander J."/>
            <person name="Murphy D."/>
            <person name="Burger P.A."/>
        </authorList>
    </citation>
    <scope>NUCLEOTIDE SEQUENCE [LARGE SCALE GENOMIC DNA]</scope>
    <source>
        <strain evidence="2">Drom800</strain>
        <tissue evidence="2">Blood</tissue>
    </source>
</reference>
<evidence type="ECO:0000313" key="3">
    <source>
        <dbReference type="Proteomes" id="UP000299084"/>
    </source>
</evidence>
<keyword evidence="1" id="KW-0472">Membrane</keyword>
<comment type="caution">
    <text evidence="2">The sequence shown here is derived from an EMBL/GenBank/DDBJ whole genome shotgun (WGS) entry which is preliminary data.</text>
</comment>
<dbReference type="Proteomes" id="UP000299084">
    <property type="component" value="Unassembled WGS sequence"/>
</dbReference>
<keyword evidence="1" id="KW-1133">Transmembrane helix</keyword>
<keyword evidence="1" id="KW-0812">Transmembrane</keyword>
<gene>
    <name evidence="2" type="ORF">Cadr_000027558</name>
</gene>
<accession>A0A5N4CBG1</accession>
<dbReference type="AlphaFoldDB" id="A0A5N4CBG1"/>